<feature type="region of interest" description="Disordered" evidence="1">
    <location>
        <begin position="668"/>
        <end position="725"/>
    </location>
</feature>
<evidence type="ECO:0000256" key="1">
    <source>
        <dbReference type="SAM" id="MobiDB-lite"/>
    </source>
</evidence>
<feature type="region of interest" description="Disordered" evidence="1">
    <location>
        <begin position="152"/>
        <end position="206"/>
    </location>
</feature>
<organism evidence="2 3">
    <name type="scientific">Prymnesium parvum</name>
    <name type="common">Toxic golden alga</name>
    <dbReference type="NCBI Taxonomy" id="97485"/>
    <lineage>
        <taxon>Eukaryota</taxon>
        <taxon>Haptista</taxon>
        <taxon>Haptophyta</taxon>
        <taxon>Prymnesiophyceae</taxon>
        <taxon>Prymnesiales</taxon>
        <taxon>Prymnesiaceae</taxon>
        <taxon>Prymnesium</taxon>
    </lineage>
</organism>
<comment type="caution">
    <text evidence="2">The sequence shown here is derived from an EMBL/GenBank/DDBJ whole genome shotgun (WGS) entry which is preliminary data.</text>
</comment>
<evidence type="ECO:0008006" key="4">
    <source>
        <dbReference type="Google" id="ProtNLM"/>
    </source>
</evidence>
<gene>
    <name evidence="2" type="ORF">AB1Y20_014600</name>
</gene>
<dbReference type="EMBL" id="JBGBPQ010000030">
    <property type="protein sequence ID" value="KAL1495958.1"/>
    <property type="molecule type" value="Genomic_DNA"/>
</dbReference>
<feature type="region of interest" description="Disordered" evidence="1">
    <location>
        <begin position="1"/>
        <end position="59"/>
    </location>
</feature>
<feature type="compositionally biased region" description="Pro residues" evidence="1">
    <location>
        <begin position="616"/>
        <end position="625"/>
    </location>
</feature>
<feature type="compositionally biased region" description="Low complexity" evidence="1">
    <location>
        <begin position="22"/>
        <end position="35"/>
    </location>
</feature>
<name>A0AB34IDB9_PRYPA</name>
<reference evidence="2 3" key="1">
    <citation type="journal article" date="2024" name="Science">
        <title>Giant polyketide synthase enzymes in the biosynthesis of giant marine polyether toxins.</title>
        <authorList>
            <person name="Fallon T.R."/>
            <person name="Shende V.V."/>
            <person name="Wierzbicki I.H."/>
            <person name="Pendleton A.L."/>
            <person name="Watervoot N.F."/>
            <person name="Auber R.P."/>
            <person name="Gonzalez D.J."/>
            <person name="Wisecaver J.H."/>
            <person name="Moore B.S."/>
        </authorList>
    </citation>
    <scope>NUCLEOTIDE SEQUENCE [LARGE SCALE GENOMIC DNA]</scope>
    <source>
        <strain evidence="2 3">12B1</strain>
    </source>
</reference>
<feature type="compositionally biased region" description="Pro residues" evidence="1">
    <location>
        <begin position="700"/>
        <end position="709"/>
    </location>
</feature>
<feature type="compositionally biased region" description="Low complexity" evidence="1">
    <location>
        <begin position="604"/>
        <end position="615"/>
    </location>
</feature>
<feature type="compositionally biased region" description="Low complexity" evidence="1">
    <location>
        <begin position="191"/>
        <end position="206"/>
    </location>
</feature>
<feature type="compositionally biased region" description="Polar residues" evidence="1">
    <location>
        <begin position="153"/>
        <end position="165"/>
    </location>
</feature>
<accession>A0AB34IDB9</accession>
<proteinExistence type="predicted"/>
<keyword evidence="3" id="KW-1185">Reference proteome</keyword>
<sequence>MEAKRASPPNESEQSPKRHAPDGASPPSSEDAPSAVPLPSSPGAATAAVEGLPSPTQPLGEAAAPLAAVAVAAHPPFTGQLPPPTIELRELARRVMGRLKEWNLTQSALCVQLALSPVYFSCWLRERELPKVTKQLYSSALEAWMADPHFNIQDPSITGTPSTQVARPCRGRGRGAGGGGGGRRGRPSRPSPSASRASAAAPHPPLLRLRLTRRSSSACASPAAPPPLAPHPLLLRLRLTRRSSSACASPAAPPLAPHPPLLLRLRLTRRSSSACASPAAPPPLAPHPPLLRLRLTRRSSSACASPAAPPPLAPHPPLLRLRLTRRSSACASPAAPPPLAPHPPLLLRLRLTRRSSACASPAAPPQLLADASTSPRPLRELSAAFVLVTASLRRETLPPSAAAEGGGEAAIDKAEGEADATLLFRVGGRRLASLGADDVLVEEDAAPHAAADRGRGSRLRRTLVEMAANAPAGGMAPFAGELGAICAVCDQRFERASGALQLCAHAALHLLHENLELRRRCELNPALAALRGAANVDELRAALDVCRRLTAEVPDVPLQRATFKAERRLRTMVANKNRPPPVVPPASAHAVPPLPRARVAAPPAVAPHRQAHLPTALPPPPPTWLPSPSRAAEHANSCIGQKPTSAAAAHRPLSSSCGGVPLCGERGAAGQAGEGSRHAGASRTPPRVEDPTQLLSKLPHAPPTQPPHAPRSSSPPLKLPVDVVD</sequence>
<evidence type="ECO:0000313" key="3">
    <source>
        <dbReference type="Proteomes" id="UP001515480"/>
    </source>
</evidence>
<dbReference type="AlphaFoldDB" id="A0AB34IDB9"/>
<protein>
    <recommendedName>
        <fullName evidence="4">C2H2-type domain-containing protein</fullName>
    </recommendedName>
</protein>
<dbReference type="Proteomes" id="UP001515480">
    <property type="component" value="Unassembled WGS sequence"/>
</dbReference>
<evidence type="ECO:0000313" key="2">
    <source>
        <dbReference type="EMBL" id="KAL1495958.1"/>
    </source>
</evidence>
<feature type="region of interest" description="Disordered" evidence="1">
    <location>
        <begin position="604"/>
        <end position="637"/>
    </location>
</feature>